<dbReference type="eggNOG" id="arCOG03787">
    <property type="taxonomic scope" value="Archaea"/>
</dbReference>
<dbReference type="SMART" id="SM00769">
    <property type="entry name" value="WHy"/>
    <property type="match status" value="2"/>
</dbReference>
<dbReference type="PROSITE" id="PS51257">
    <property type="entry name" value="PROKAR_LIPOPROTEIN"/>
    <property type="match status" value="1"/>
</dbReference>
<dbReference type="EMBL" id="CP001857">
    <property type="protein sequence ID" value="ADB57554.1"/>
    <property type="molecule type" value="Genomic_DNA"/>
</dbReference>
<dbReference type="AlphaFoldDB" id="D2RGX9"/>
<name>D2RGX9_ARCPA</name>
<evidence type="ECO:0000259" key="1">
    <source>
        <dbReference type="SMART" id="SM00769"/>
    </source>
</evidence>
<dbReference type="InterPro" id="IPR013783">
    <property type="entry name" value="Ig-like_fold"/>
</dbReference>
<gene>
    <name evidence="2" type="ordered locus">Arcpr_0488</name>
</gene>
<dbReference type="RefSeq" id="WP_012939890.1">
    <property type="nucleotide sequence ID" value="NC_013741.1"/>
</dbReference>
<dbReference type="GO" id="GO:0009269">
    <property type="term" value="P:response to desiccation"/>
    <property type="evidence" value="ECO:0007669"/>
    <property type="project" value="InterPro"/>
</dbReference>
<dbReference type="GeneID" id="8739147"/>
<reference evidence="2 3" key="1">
    <citation type="journal article" date="2010" name="Stand. Genomic Sci.">
        <title>Complete genome sequence of Archaeoglobus profundus type strain (AV18).</title>
        <authorList>
            <person name="von Jan M."/>
            <person name="Lapidus A."/>
            <person name="Del Rio T.G."/>
            <person name="Copeland A."/>
            <person name="Tice H."/>
            <person name="Cheng J.F."/>
            <person name="Lucas S."/>
            <person name="Chen F."/>
            <person name="Nolan M."/>
            <person name="Goodwin L."/>
            <person name="Han C."/>
            <person name="Pitluck S."/>
            <person name="Liolios K."/>
            <person name="Ivanova N."/>
            <person name="Mavromatis K."/>
            <person name="Ovchinnikova G."/>
            <person name="Chertkov O."/>
            <person name="Pati A."/>
            <person name="Chen A."/>
            <person name="Palaniappan K."/>
            <person name="Land M."/>
            <person name="Hauser L."/>
            <person name="Chang Y.J."/>
            <person name="Jeffries C.D."/>
            <person name="Saunders E."/>
            <person name="Brettin T."/>
            <person name="Detter J.C."/>
            <person name="Chain P."/>
            <person name="Eichinger K."/>
            <person name="Huber H."/>
            <person name="Spring S."/>
            <person name="Rohde M."/>
            <person name="Goker M."/>
            <person name="Wirth R."/>
            <person name="Woyke T."/>
            <person name="Bristow J."/>
            <person name="Eisen J.A."/>
            <person name="Markowitz V."/>
            <person name="Hugenholtz P."/>
            <person name="Kyrpides N.C."/>
            <person name="Klenk H.P."/>
        </authorList>
    </citation>
    <scope>NUCLEOTIDE SEQUENCE [LARGE SCALE GENOMIC DNA]</scope>
    <source>
        <strain evidence="3">DSM 5631 / JCM 9629 / NBRC 100127 / Av18</strain>
    </source>
</reference>
<accession>D2RGX9</accession>
<sequence>MKRLVVILVLALIFLGCSQSLGKPKIEKIVNRWGNVTEDYTEIVTEITVYNPNPIPIPIKDVLTEVYLNGIKVGEGKSLQSEIKPSSESKIVISTKIDNDYIPKWWVSHIKNRETSVLDVKGYLVFDLKITTFKFELPGIHSEFKTDFLGELSSSSQSFRLGIYSVEIESVKAHWGKVDDNVTEIIAVAKVRNDNLIPLLFTRMHYVIKANGIVIGEGYSNVSTVISPKSTAEVPMVLTIETPKLKDWWVNHIRNGERTKLEVLIDPFVEIGGKKFEFSLAKMETTIQTKLLG</sequence>
<dbReference type="PaxDb" id="572546-Arcpr_0488"/>
<dbReference type="HOGENOM" id="CLU_059309_1_0_2"/>
<dbReference type="InterPro" id="IPR013990">
    <property type="entry name" value="WHy-dom"/>
</dbReference>
<organism evidence="2 3">
    <name type="scientific">Archaeoglobus profundus (strain DSM 5631 / JCM 9629 / NBRC 100127 / Av18)</name>
    <dbReference type="NCBI Taxonomy" id="572546"/>
    <lineage>
        <taxon>Archaea</taxon>
        <taxon>Methanobacteriati</taxon>
        <taxon>Methanobacteriota</taxon>
        <taxon>Archaeoglobi</taxon>
        <taxon>Archaeoglobales</taxon>
        <taxon>Archaeoglobaceae</taxon>
        <taxon>Archaeoglobus</taxon>
    </lineage>
</organism>
<dbReference type="SUPFAM" id="SSF117070">
    <property type="entry name" value="LEA14-like"/>
    <property type="match status" value="2"/>
</dbReference>
<dbReference type="STRING" id="572546.Arcpr_0488"/>
<dbReference type="KEGG" id="apo:Arcpr_0488"/>
<dbReference type="Gene3D" id="2.60.40.10">
    <property type="entry name" value="Immunoglobulins"/>
    <property type="match status" value="2"/>
</dbReference>
<dbReference type="Pfam" id="PF03168">
    <property type="entry name" value="LEA_2"/>
    <property type="match status" value="1"/>
</dbReference>
<feature type="domain" description="Water stress and hypersensitive response" evidence="1">
    <location>
        <begin position="26"/>
        <end position="144"/>
    </location>
</feature>
<evidence type="ECO:0000313" key="3">
    <source>
        <dbReference type="Proteomes" id="UP000001901"/>
    </source>
</evidence>
<keyword evidence="3" id="KW-1185">Reference proteome</keyword>
<proteinExistence type="predicted"/>
<dbReference type="Proteomes" id="UP000001901">
    <property type="component" value="Chromosome"/>
</dbReference>
<feature type="domain" description="Water stress and hypersensitive response" evidence="1">
    <location>
        <begin position="168"/>
        <end position="286"/>
    </location>
</feature>
<protein>
    <recommendedName>
        <fullName evidence="1">Water stress and hypersensitive response domain-containing protein</fullName>
    </recommendedName>
</protein>
<evidence type="ECO:0000313" key="2">
    <source>
        <dbReference type="EMBL" id="ADB57554.1"/>
    </source>
</evidence>
<dbReference type="OrthoDB" id="105458at2157"/>
<dbReference type="InterPro" id="IPR004864">
    <property type="entry name" value="LEA_2"/>
</dbReference>